<gene>
    <name evidence="8" type="ORF">S01H4_42867</name>
</gene>
<evidence type="ECO:0000256" key="6">
    <source>
        <dbReference type="ARBA" id="ARBA00022840"/>
    </source>
</evidence>
<evidence type="ECO:0000256" key="5">
    <source>
        <dbReference type="ARBA" id="ARBA00022741"/>
    </source>
</evidence>
<keyword evidence="6" id="KW-0067">ATP-binding</keyword>
<comment type="pathway">
    <text evidence="1">Cofactor biosynthesis; NAD(+) biosynthesis.</text>
</comment>
<evidence type="ECO:0000256" key="2">
    <source>
        <dbReference type="ARBA" id="ARBA00022642"/>
    </source>
</evidence>
<dbReference type="GO" id="GO:0016779">
    <property type="term" value="F:nucleotidyltransferase activity"/>
    <property type="evidence" value="ECO:0007669"/>
    <property type="project" value="UniProtKB-KW"/>
</dbReference>
<evidence type="ECO:0000256" key="7">
    <source>
        <dbReference type="ARBA" id="ARBA00023027"/>
    </source>
</evidence>
<accession>X1CMX8</accession>
<reference evidence="8" key="1">
    <citation type="journal article" date="2014" name="Front. Microbiol.">
        <title>High frequency of phylogenetically diverse reductive dehalogenase-homologous genes in deep subseafloor sedimentary metagenomes.</title>
        <authorList>
            <person name="Kawai M."/>
            <person name="Futagami T."/>
            <person name="Toyoda A."/>
            <person name="Takaki Y."/>
            <person name="Nishi S."/>
            <person name="Hori S."/>
            <person name="Arai W."/>
            <person name="Tsubouchi T."/>
            <person name="Morono Y."/>
            <person name="Uchiyama I."/>
            <person name="Ito T."/>
            <person name="Fujiyama A."/>
            <person name="Inagaki F."/>
            <person name="Takami H."/>
        </authorList>
    </citation>
    <scope>NUCLEOTIDE SEQUENCE</scope>
    <source>
        <strain evidence="8">Expedition CK06-06</strain>
    </source>
</reference>
<dbReference type="PANTHER" id="PTHR39321">
    <property type="entry name" value="NICOTINATE-NUCLEOTIDE ADENYLYLTRANSFERASE-RELATED"/>
    <property type="match status" value="1"/>
</dbReference>
<keyword evidence="5" id="KW-0547">Nucleotide-binding</keyword>
<keyword evidence="7" id="KW-0520">NAD</keyword>
<keyword evidence="2" id="KW-0662">Pyridine nucleotide biosynthesis</keyword>
<dbReference type="AlphaFoldDB" id="X1CMX8"/>
<dbReference type="InterPro" id="IPR005248">
    <property type="entry name" value="NadD/NMNAT"/>
</dbReference>
<name>X1CMX8_9ZZZZ</name>
<dbReference type="CDD" id="cd02165">
    <property type="entry name" value="NMNAT"/>
    <property type="match status" value="1"/>
</dbReference>
<evidence type="ECO:0000256" key="4">
    <source>
        <dbReference type="ARBA" id="ARBA00022695"/>
    </source>
</evidence>
<protein>
    <submittedName>
        <fullName evidence="8">Uncharacterized protein</fullName>
    </submittedName>
</protein>
<evidence type="ECO:0000256" key="1">
    <source>
        <dbReference type="ARBA" id="ARBA00004790"/>
    </source>
</evidence>
<dbReference type="SUPFAM" id="SSF52374">
    <property type="entry name" value="Nucleotidylyl transferase"/>
    <property type="match status" value="1"/>
</dbReference>
<comment type="caution">
    <text evidence="8">The sequence shown here is derived from an EMBL/GenBank/DDBJ whole genome shotgun (WGS) entry which is preliminary data.</text>
</comment>
<proteinExistence type="predicted"/>
<sequence>VEMEAAGKSYSIYTLKKIKKTFPDNDVFFILGIDAFSEIDTWKDYEKVLQQCCFIVISRSGFRLLDAKEVIGGKYGGRICDVSGVQIGRDYKFLPGKIFLFPINALDVASTEIRKRIREGASWEGMVSERVEYYIKENKLYQKNE</sequence>
<evidence type="ECO:0000313" key="8">
    <source>
        <dbReference type="EMBL" id="GAG94322.1"/>
    </source>
</evidence>
<evidence type="ECO:0000256" key="3">
    <source>
        <dbReference type="ARBA" id="ARBA00022679"/>
    </source>
</evidence>
<dbReference type="UniPathway" id="UPA00253"/>
<keyword evidence="4" id="KW-0548">Nucleotidyltransferase</keyword>
<dbReference type="Gene3D" id="3.40.50.620">
    <property type="entry name" value="HUPs"/>
    <property type="match status" value="1"/>
</dbReference>
<feature type="non-terminal residue" evidence="8">
    <location>
        <position position="1"/>
    </location>
</feature>
<dbReference type="EMBL" id="BART01023587">
    <property type="protein sequence ID" value="GAG94322.1"/>
    <property type="molecule type" value="Genomic_DNA"/>
</dbReference>
<organism evidence="8">
    <name type="scientific">marine sediment metagenome</name>
    <dbReference type="NCBI Taxonomy" id="412755"/>
    <lineage>
        <taxon>unclassified sequences</taxon>
        <taxon>metagenomes</taxon>
        <taxon>ecological metagenomes</taxon>
    </lineage>
</organism>
<dbReference type="GO" id="GO:0009435">
    <property type="term" value="P:NAD+ biosynthetic process"/>
    <property type="evidence" value="ECO:0007669"/>
    <property type="project" value="UniProtKB-UniPathway"/>
</dbReference>
<dbReference type="PANTHER" id="PTHR39321:SF3">
    <property type="entry name" value="PHOSPHOPANTETHEINE ADENYLYLTRANSFERASE"/>
    <property type="match status" value="1"/>
</dbReference>
<keyword evidence="3" id="KW-0808">Transferase</keyword>
<dbReference type="InterPro" id="IPR014729">
    <property type="entry name" value="Rossmann-like_a/b/a_fold"/>
</dbReference>
<dbReference type="GO" id="GO:0005524">
    <property type="term" value="F:ATP binding"/>
    <property type="evidence" value="ECO:0007669"/>
    <property type="project" value="UniProtKB-KW"/>
</dbReference>